<dbReference type="Proteomes" id="UP001056120">
    <property type="component" value="Linkage Group LG01"/>
</dbReference>
<sequence length="69" mass="7355">MFVKVPCIVVFLVALLTVVEAVTCGEVVSAVAPCLGYLRNGGNPPRFVVMGFKQGLGLSEEEMLIKTNV</sequence>
<accession>A0ACB9KBE7</accession>
<keyword evidence="2" id="KW-1185">Reference proteome</keyword>
<reference evidence="2" key="1">
    <citation type="journal article" date="2022" name="Mol. Ecol. Resour.">
        <title>The genomes of chicory, endive, great burdock and yacon provide insights into Asteraceae palaeo-polyploidization history and plant inulin production.</title>
        <authorList>
            <person name="Fan W."/>
            <person name="Wang S."/>
            <person name="Wang H."/>
            <person name="Wang A."/>
            <person name="Jiang F."/>
            <person name="Liu H."/>
            <person name="Zhao H."/>
            <person name="Xu D."/>
            <person name="Zhang Y."/>
        </authorList>
    </citation>
    <scope>NUCLEOTIDE SEQUENCE [LARGE SCALE GENOMIC DNA]</scope>
    <source>
        <strain evidence="2">cv. Yunnan</strain>
    </source>
</reference>
<organism evidence="1 2">
    <name type="scientific">Smallanthus sonchifolius</name>
    <dbReference type="NCBI Taxonomy" id="185202"/>
    <lineage>
        <taxon>Eukaryota</taxon>
        <taxon>Viridiplantae</taxon>
        <taxon>Streptophyta</taxon>
        <taxon>Embryophyta</taxon>
        <taxon>Tracheophyta</taxon>
        <taxon>Spermatophyta</taxon>
        <taxon>Magnoliopsida</taxon>
        <taxon>eudicotyledons</taxon>
        <taxon>Gunneridae</taxon>
        <taxon>Pentapetalae</taxon>
        <taxon>asterids</taxon>
        <taxon>campanulids</taxon>
        <taxon>Asterales</taxon>
        <taxon>Asteraceae</taxon>
        <taxon>Asteroideae</taxon>
        <taxon>Heliantheae alliance</taxon>
        <taxon>Millerieae</taxon>
        <taxon>Smallanthus</taxon>
    </lineage>
</organism>
<evidence type="ECO:0000313" key="2">
    <source>
        <dbReference type="Proteomes" id="UP001056120"/>
    </source>
</evidence>
<name>A0ACB9KBE7_9ASTR</name>
<protein>
    <submittedName>
        <fullName evidence="1">Uncharacterized protein</fullName>
    </submittedName>
</protein>
<reference evidence="1 2" key="2">
    <citation type="journal article" date="2022" name="Mol. Ecol. Resour.">
        <title>The genomes of chicory, endive, great burdock and yacon provide insights into Asteraceae paleo-polyploidization history and plant inulin production.</title>
        <authorList>
            <person name="Fan W."/>
            <person name="Wang S."/>
            <person name="Wang H."/>
            <person name="Wang A."/>
            <person name="Jiang F."/>
            <person name="Liu H."/>
            <person name="Zhao H."/>
            <person name="Xu D."/>
            <person name="Zhang Y."/>
        </authorList>
    </citation>
    <scope>NUCLEOTIDE SEQUENCE [LARGE SCALE GENOMIC DNA]</scope>
    <source>
        <strain evidence="2">cv. Yunnan</strain>
        <tissue evidence="1">Leaves</tissue>
    </source>
</reference>
<dbReference type="EMBL" id="CM042018">
    <property type="protein sequence ID" value="KAI3829505.1"/>
    <property type="molecule type" value="Genomic_DNA"/>
</dbReference>
<comment type="caution">
    <text evidence="1">The sequence shown here is derived from an EMBL/GenBank/DDBJ whole genome shotgun (WGS) entry which is preliminary data.</text>
</comment>
<evidence type="ECO:0000313" key="1">
    <source>
        <dbReference type="EMBL" id="KAI3829505.1"/>
    </source>
</evidence>
<proteinExistence type="predicted"/>
<gene>
    <name evidence="1" type="ORF">L1987_03630</name>
</gene>